<dbReference type="OrthoDB" id="6294249at2759"/>
<evidence type="ECO:0000313" key="3">
    <source>
        <dbReference type="RefSeq" id="XP_023932302.1"/>
    </source>
</evidence>
<feature type="transmembrane region" description="Helical" evidence="1">
    <location>
        <begin position="121"/>
        <end position="142"/>
    </location>
</feature>
<keyword evidence="1" id="KW-0812">Transmembrane</keyword>
<proteinExistence type="predicted"/>
<sequence length="220" mass="23710">MSEGEKVVFCIRCGTELLGTSSNFCHHCGAPSLQDTGGRQRAIERAITHLVRLSLCQIGTGTVSVIVGIVMLNFALPTGGWPLVSGSPIWSGIVVAAAGACGFATKYNTYKSVHNRKLRSLVLAHFGLSNLGITMCAFNIAFTGWSLGVCQGWKEDQCFPNFNQNLVMEGVNLVVGLMAAIFSIIGTSYICCFGRRFDVMVRPGYSRGVYYGSPSHQLQV</sequence>
<evidence type="ECO:0000256" key="1">
    <source>
        <dbReference type="SAM" id="Phobius"/>
    </source>
</evidence>
<reference evidence="3" key="1">
    <citation type="journal article" date="2015" name="Nat. Commun.">
        <title>The Lingula genome provides insights into brachiopod evolution and the origin of phosphate biomineralization.</title>
        <authorList>
            <person name="Luo Y.J."/>
            <person name="Takeuchi T."/>
            <person name="Koyanagi R."/>
            <person name="Yamada L."/>
            <person name="Kanda M."/>
            <person name="Khalturina M."/>
            <person name="Fujie M."/>
            <person name="Yamasaki S.I."/>
            <person name="Endo K."/>
            <person name="Satoh N."/>
        </authorList>
    </citation>
    <scope>NUCLEOTIDE SEQUENCE</scope>
</reference>
<keyword evidence="2" id="KW-1185">Reference proteome</keyword>
<dbReference type="Proteomes" id="UP000085678">
    <property type="component" value="Unplaced"/>
</dbReference>
<feature type="transmembrane region" description="Helical" evidence="1">
    <location>
        <begin position="50"/>
        <end position="76"/>
    </location>
</feature>
<evidence type="ECO:0000313" key="2">
    <source>
        <dbReference type="Proteomes" id="UP000085678"/>
    </source>
</evidence>
<name>A0A2R2MQL9_LINAN</name>
<dbReference type="AlphaFoldDB" id="A0A2R2MQL9"/>
<keyword evidence="1" id="KW-0472">Membrane</keyword>
<feature type="transmembrane region" description="Helical" evidence="1">
    <location>
        <begin position="88"/>
        <end position="109"/>
    </location>
</feature>
<gene>
    <name evidence="3" type="primary">LOC106152486</name>
</gene>
<organism evidence="2 3">
    <name type="scientific">Lingula anatina</name>
    <name type="common">Brachiopod</name>
    <name type="synonym">Lingula unguis</name>
    <dbReference type="NCBI Taxonomy" id="7574"/>
    <lineage>
        <taxon>Eukaryota</taxon>
        <taxon>Metazoa</taxon>
        <taxon>Spiralia</taxon>
        <taxon>Lophotrochozoa</taxon>
        <taxon>Brachiopoda</taxon>
        <taxon>Linguliformea</taxon>
        <taxon>Lingulata</taxon>
        <taxon>Lingulida</taxon>
        <taxon>Linguloidea</taxon>
        <taxon>Lingulidae</taxon>
        <taxon>Lingula</taxon>
    </lineage>
</organism>
<keyword evidence="1" id="KW-1133">Transmembrane helix</keyword>
<dbReference type="GeneID" id="106152486"/>
<protein>
    <submittedName>
        <fullName evidence="3">Uncharacterized protein LOC106152486 isoform X2</fullName>
    </submittedName>
</protein>
<feature type="transmembrane region" description="Helical" evidence="1">
    <location>
        <begin position="170"/>
        <end position="192"/>
    </location>
</feature>
<reference evidence="3" key="2">
    <citation type="submission" date="2025-08" db="UniProtKB">
        <authorList>
            <consortium name="RefSeq"/>
        </authorList>
    </citation>
    <scope>IDENTIFICATION</scope>
</reference>
<accession>A0A2R2MQL9</accession>
<dbReference type="RefSeq" id="XP_023932302.1">
    <property type="nucleotide sequence ID" value="XM_024076534.1"/>
</dbReference>